<protein>
    <submittedName>
        <fullName evidence="2">Class I SAM-dependent methyltransferase</fullName>
    </submittedName>
</protein>
<dbReference type="Proteomes" id="UP000479639">
    <property type="component" value="Unassembled WGS sequence"/>
</dbReference>
<evidence type="ECO:0000259" key="1">
    <source>
        <dbReference type="Pfam" id="PF13847"/>
    </source>
</evidence>
<dbReference type="Gene3D" id="3.40.50.150">
    <property type="entry name" value="Vaccinia Virus protein VP39"/>
    <property type="match status" value="1"/>
</dbReference>
<dbReference type="GO" id="GO:0008168">
    <property type="term" value="F:methyltransferase activity"/>
    <property type="evidence" value="ECO:0007669"/>
    <property type="project" value="UniProtKB-KW"/>
</dbReference>
<dbReference type="RefSeq" id="WP_151431779.1">
    <property type="nucleotide sequence ID" value="NZ_JANJZI010000015.1"/>
</dbReference>
<dbReference type="Pfam" id="PF13847">
    <property type="entry name" value="Methyltransf_31"/>
    <property type="match status" value="1"/>
</dbReference>
<feature type="domain" description="Methyltransferase" evidence="1">
    <location>
        <begin position="41"/>
        <end position="158"/>
    </location>
</feature>
<dbReference type="InterPro" id="IPR029063">
    <property type="entry name" value="SAM-dependent_MTases_sf"/>
</dbReference>
<name>A0A7C8BPY2_9ACTN</name>
<reference evidence="2 3" key="1">
    <citation type="submission" date="2019-09" db="EMBL/GenBank/DDBJ databases">
        <title>Whole genome shotgun sequencing (WGS) of Ellagibacter isourolithinifaciens DSM 104140(T) and Adlercreutzia muris DSM 29508(T).</title>
        <authorList>
            <person name="Stoll D.A."/>
            <person name="Danylec N."/>
            <person name="Huch M."/>
        </authorList>
    </citation>
    <scope>NUCLEOTIDE SEQUENCE [LARGE SCALE GENOMIC DNA]</scope>
    <source>
        <strain evidence="2 3">DSM 29508</strain>
    </source>
</reference>
<evidence type="ECO:0000313" key="2">
    <source>
        <dbReference type="EMBL" id="KAB1641032.1"/>
    </source>
</evidence>
<keyword evidence="3" id="KW-1185">Reference proteome</keyword>
<sequence>MESSAGTLQSRQELREHYGGHSWEGGFPSRCHMELPRRQLAGKRVLDVGCRRGKGVYKLSELVGPSGFVVGLDWDADAVEAARAGIPGALERSGLTVCNMAFCKGFPEDLASAGIGPRSVDVAYLNASLALFADPPRALAECLRALVPGGVLVGEGVVAVPGTSRSSARTAVVEAARALGNAVQAAPMRPAFEALLAAAGFDDIVITEGSPVSPDAGRTAWESVPVVPGDDATYRLVALEARKPR</sequence>
<dbReference type="EMBL" id="WAJS01000038">
    <property type="protein sequence ID" value="KAB1641032.1"/>
    <property type="molecule type" value="Genomic_DNA"/>
</dbReference>
<dbReference type="SUPFAM" id="SSF53335">
    <property type="entry name" value="S-adenosyl-L-methionine-dependent methyltransferases"/>
    <property type="match status" value="1"/>
</dbReference>
<dbReference type="InterPro" id="IPR025714">
    <property type="entry name" value="Methyltranfer_dom"/>
</dbReference>
<evidence type="ECO:0000313" key="3">
    <source>
        <dbReference type="Proteomes" id="UP000479639"/>
    </source>
</evidence>
<keyword evidence="2" id="KW-0489">Methyltransferase</keyword>
<keyword evidence="2" id="KW-0808">Transferase</keyword>
<organism evidence="2 3">
    <name type="scientific">Adlercreutzia muris</name>
    <dbReference type="NCBI Taxonomy" id="1796610"/>
    <lineage>
        <taxon>Bacteria</taxon>
        <taxon>Bacillati</taxon>
        <taxon>Actinomycetota</taxon>
        <taxon>Coriobacteriia</taxon>
        <taxon>Eggerthellales</taxon>
        <taxon>Eggerthellaceae</taxon>
        <taxon>Adlercreutzia</taxon>
    </lineage>
</organism>
<gene>
    <name evidence="2" type="ORF">F8D48_10150</name>
</gene>
<proteinExistence type="predicted"/>
<comment type="caution">
    <text evidence="2">The sequence shown here is derived from an EMBL/GenBank/DDBJ whole genome shotgun (WGS) entry which is preliminary data.</text>
</comment>
<accession>A0A7C8BPY2</accession>
<dbReference type="AlphaFoldDB" id="A0A7C8BPY2"/>
<dbReference type="GO" id="GO:0032259">
    <property type="term" value="P:methylation"/>
    <property type="evidence" value="ECO:0007669"/>
    <property type="project" value="UniProtKB-KW"/>
</dbReference>
<dbReference type="CDD" id="cd02440">
    <property type="entry name" value="AdoMet_MTases"/>
    <property type="match status" value="1"/>
</dbReference>